<protein>
    <submittedName>
        <fullName evidence="17">Ferric-rhodotorulic acid transporter</fullName>
    </submittedName>
</protein>
<feature type="chain" id="PRO_5010334837" evidence="14">
    <location>
        <begin position="24"/>
        <end position="670"/>
    </location>
</feature>
<keyword evidence="4 11" id="KW-1134">Transmembrane beta strand</keyword>
<keyword evidence="6 14" id="KW-0732">Signal</keyword>
<keyword evidence="18" id="KW-1185">Reference proteome</keyword>
<name>A0A1S1N4B1_9GAMM</name>
<dbReference type="GO" id="GO:0044718">
    <property type="term" value="P:siderophore transmembrane transport"/>
    <property type="evidence" value="ECO:0007669"/>
    <property type="project" value="TreeGrafter"/>
</dbReference>
<comment type="caution">
    <text evidence="17">The sequence shown here is derived from an EMBL/GenBank/DDBJ whole genome shotgun (WGS) entry which is preliminary data.</text>
</comment>
<dbReference type="InterPro" id="IPR039426">
    <property type="entry name" value="TonB-dep_rcpt-like"/>
</dbReference>
<comment type="subcellular location">
    <subcellularLocation>
        <location evidence="1 11">Cell outer membrane</location>
        <topology evidence="1 11">Multi-pass membrane protein</topology>
    </subcellularLocation>
</comment>
<evidence type="ECO:0000256" key="2">
    <source>
        <dbReference type="ARBA" id="ARBA00008143"/>
    </source>
</evidence>
<dbReference type="Pfam" id="PF07715">
    <property type="entry name" value="Plug"/>
    <property type="match status" value="1"/>
</dbReference>
<feature type="short sequence motif" description="TonB C-terminal box" evidence="12">
    <location>
        <begin position="653"/>
        <end position="670"/>
    </location>
</feature>
<evidence type="ECO:0000256" key="13">
    <source>
        <dbReference type="RuleBase" id="RU003357"/>
    </source>
</evidence>
<evidence type="ECO:0000256" key="10">
    <source>
        <dbReference type="ARBA" id="ARBA00023237"/>
    </source>
</evidence>
<dbReference type="OrthoDB" id="9764669at2"/>
<evidence type="ECO:0000256" key="1">
    <source>
        <dbReference type="ARBA" id="ARBA00004571"/>
    </source>
</evidence>
<dbReference type="PROSITE" id="PS01156">
    <property type="entry name" value="TONB_DEPENDENT_REC_2"/>
    <property type="match status" value="1"/>
</dbReference>
<feature type="signal peptide" evidence="14">
    <location>
        <begin position="1"/>
        <end position="23"/>
    </location>
</feature>
<evidence type="ECO:0000256" key="9">
    <source>
        <dbReference type="ARBA" id="ARBA00023170"/>
    </source>
</evidence>
<proteinExistence type="inferred from homology"/>
<dbReference type="InterPro" id="IPR036942">
    <property type="entry name" value="Beta-barrel_TonB_sf"/>
</dbReference>
<dbReference type="Pfam" id="PF00593">
    <property type="entry name" value="TonB_dep_Rec_b-barrel"/>
    <property type="match status" value="1"/>
</dbReference>
<evidence type="ECO:0000313" key="17">
    <source>
        <dbReference type="EMBL" id="OHU93048.1"/>
    </source>
</evidence>
<dbReference type="EMBL" id="MKJU01000005">
    <property type="protein sequence ID" value="OHU93048.1"/>
    <property type="molecule type" value="Genomic_DNA"/>
</dbReference>
<evidence type="ECO:0000256" key="8">
    <source>
        <dbReference type="ARBA" id="ARBA00023136"/>
    </source>
</evidence>
<keyword evidence="7 13" id="KW-0798">TonB box</keyword>
<evidence type="ECO:0000256" key="12">
    <source>
        <dbReference type="PROSITE-ProRule" id="PRU10144"/>
    </source>
</evidence>
<dbReference type="InterPro" id="IPR000531">
    <property type="entry name" value="Beta-barrel_TonB"/>
</dbReference>
<accession>A0A1S1N4B1</accession>
<evidence type="ECO:0000256" key="4">
    <source>
        <dbReference type="ARBA" id="ARBA00022452"/>
    </source>
</evidence>
<dbReference type="GO" id="GO:0015344">
    <property type="term" value="F:siderophore uptake transmembrane transporter activity"/>
    <property type="evidence" value="ECO:0007669"/>
    <property type="project" value="TreeGrafter"/>
</dbReference>
<dbReference type="InterPro" id="IPR010917">
    <property type="entry name" value="TonB_rcpt_CS"/>
</dbReference>
<evidence type="ECO:0000256" key="11">
    <source>
        <dbReference type="PROSITE-ProRule" id="PRU01360"/>
    </source>
</evidence>
<reference evidence="17 18" key="1">
    <citation type="submission" date="2016-09" db="EMBL/GenBank/DDBJ databases">
        <title>Pseudoalteromonas amylolytica sp. nov., isolated from the surface seawater.</title>
        <authorList>
            <person name="Wu Y.-H."/>
            <person name="Cheng H."/>
            <person name="Jin X.-B."/>
            <person name="Wang C.-S."/>
            <person name="Xu X.-W."/>
        </authorList>
    </citation>
    <scope>NUCLEOTIDE SEQUENCE [LARGE SCALE GENOMIC DNA]</scope>
    <source>
        <strain evidence="17 18">JW1</strain>
    </source>
</reference>
<dbReference type="SUPFAM" id="SSF56935">
    <property type="entry name" value="Porins"/>
    <property type="match status" value="1"/>
</dbReference>
<evidence type="ECO:0000256" key="3">
    <source>
        <dbReference type="ARBA" id="ARBA00022448"/>
    </source>
</evidence>
<evidence type="ECO:0000259" key="15">
    <source>
        <dbReference type="Pfam" id="PF00593"/>
    </source>
</evidence>
<evidence type="ECO:0000256" key="6">
    <source>
        <dbReference type="ARBA" id="ARBA00022729"/>
    </source>
</evidence>
<keyword evidence="10 11" id="KW-0998">Cell outer membrane</keyword>
<dbReference type="Gene3D" id="2.40.170.20">
    <property type="entry name" value="TonB-dependent receptor, beta-barrel domain"/>
    <property type="match status" value="1"/>
</dbReference>
<dbReference type="PANTHER" id="PTHR30069">
    <property type="entry name" value="TONB-DEPENDENT OUTER MEMBRANE RECEPTOR"/>
    <property type="match status" value="1"/>
</dbReference>
<dbReference type="Proteomes" id="UP000179786">
    <property type="component" value="Unassembled WGS sequence"/>
</dbReference>
<keyword evidence="3 11" id="KW-0813">Transport</keyword>
<organism evidence="17 18">
    <name type="scientific">Pseudoalteromonas amylolytica</name>
    <dbReference type="NCBI Taxonomy" id="1859457"/>
    <lineage>
        <taxon>Bacteria</taxon>
        <taxon>Pseudomonadati</taxon>
        <taxon>Pseudomonadota</taxon>
        <taxon>Gammaproteobacteria</taxon>
        <taxon>Alteromonadales</taxon>
        <taxon>Pseudoalteromonadaceae</taxon>
        <taxon>Pseudoalteromonas</taxon>
    </lineage>
</organism>
<keyword evidence="8 11" id="KW-0472">Membrane</keyword>
<dbReference type="GO" id="GO:0009279">
    <property type="term" value="C:cell outer membrane"/>
    <property type="evidence" value="ECO:0007669"/>
    <property type="project" value="UniProtKB-SubCell"/>
</dbReference>
<dbReference type="PROSITE" id="PS52016">
    <property type="entry name" value="TONB_DEPENDENT_REC_3"/>
    <property type="match status" value="1"/>
</dbReference>
<dbReference type="InterPro" id="IPR037066">
    <property type="entry name" value="Plug_dom_sf"/>
</dbReference>
<evidence type="ECO:0000256" key="5">
    <source>
        <dbReference type="ARBA" id="ARBA00022692"/>
    </source>
</evidence>
<feature type="domain" description="TonB-dependent receptor-like beta-barrel" evidence="15">
    <location>
        <begin position="230"/>
        <end position="638"/>
    </location>
</feature>
<keyword evidence="9" id="KW-0675">Receptor</keyword>
<evidence type="ECO:0000259" key="16">
    <source>
        <dbReference type="Pfam" id="PF07715"/>
    </source>
</evidence>
<gene>
    <name evidence="17" type="ORF">BET10_03310</name>
</gene>
<keyword evidence="5 11" id="KW-0812">Transmembrane</keyword>
<dbReference type="STRING" id="1859457.BET10_03310"/>
<sequence length="670" mass="76063">MINYPHKSLSLFFAWLLSAPFLAYSSEQDLFTLSFEELLDVNINLATKTDETRATVPSSTTVFTRQQIELLGVNNVYDLMNYVPGFQSTRGDWVGAVPKEHTRGVFLDSGNVLVMLNGQRLNEASFGKASVYMPHVSVDIIDKVEFIRGPGSALYGSNAFLGVMNIITFQQRNQMSIGIGEHGYTQVAGSFHKTLFEQTYVYGNVSWQGQDGEKYSQGVRDPLASYFLEFGAKWREFNVSVWHNQTQLNGFANLAGWSDENKHKSQNTALSMTYHWLANNDWDISSTLKHIEHDIYSAGLIASGEELGLVHDFFVGPSWQSKDLALNLDIAYRLNASTSFNMGVEYSEEEQSEAGINTSYYDFSRGDVFIDEPFYQNGTITVKPHEPFNSLLQSFDSTAAYAQVKHIFSDDLTLFVGARYDDVKDIDSKLSPRVAAIYKLSPSNTLKLQYGESFRTPVSNELNSNDDVTVGNPNLTSEYVKTTELVWHTKKSDWELDIVLFDNQLKDFINLVPIRGMASPNEQRRFTFMNTFNTNMQGYELNTKLNVSDTTWLEVGYTHLFDEPFSPSFKRFASLSFTHNMEPFQLSINTIWRDSVFVPSPEPDVIDHVDQSAYNLVGAVLSWRLGDNRSLSIKAQNLFDKHYIVFEPRMLDGKIQGAGRRIQLQYLQKF</sequence>
<dbReference type="InterPro" id="IPR012910">
    <property type="entry name" value="Plug_dom"/>
</dbReference>
<evidence type="ECO:0000256" key="14">
    <source>
        <dbReference type="SAM" id="SignalP"/>
    </source>
</evidence>
<evidence type="ECO:0000313" key="18">
    <source>
        <dbReference type="Proteomes" id="UP000179786"/>
    </source>
</evidence>
<dbReference type="Gene3D" id="2.170.130.10">
    <property type="entry name" value="TonB-dependent receptor, plug domain"/>
    <property type="match status" value="1"/>
</dbReference>
<comment type="similarity">
    <text evidence="2">Belongs to the TonB-dependent receptor family. Hemoglobin/haptoglobin binding protein subfamily.</text>
</comment>
<dbReference type="RefSeq" id="WP_070983055.1">
    <property type="nucleotide sequence ID" value="NZ_MKJU01000005.1"/>
</dbReference>
<feature type="domain" description="TonB-dependent receptor plug" evidence="16">
    <location>
        <begin position="54"/>
        <end position="163"/>
    </location>
</feature>
<dbReference type="AlphaFoldDB" id="A0A1S1N4B1"/>
<evidence type="ECO:0000256" key="7">
    <source>
        <dbReference type="ARBA" id="ARBA00023077"/>
    </source>
</evidence>
<dbReference type="PANTHER" id="PTHR30069:SF29">
    <property type="entry name" value="HEMOGLOBIN AND HEMOGLOBIN-HAPTOGLOBIN-BINDING PROTEIN 1-RELATED"/>
    <property type="match status" value="1"/>
</dbReference>